<keyword evidence="4" id="KW-0808">Transferase</keyword>
<evidence type="ECO:0000256" key="8">
    <source>
        <dbReference type="ARBA" id="ARBA00023193"/>
    </source>
</evidence>
<dbReference type="InterPro" id="IPR008271">
    <property type="entry name" value="Ser/Thr_kinase_AS"/>
</dbReference>
<evidence type="ECO:0000256" key="13">
    <source>
        <dbReference type="SAM" id="MobiDB-lite"/>
    </source>
</evidence>
<dbReference type="GO" id="GO:0004694">
    <property type="term" value="F:eukaryotic translation initiation factor 2alpha kinase activity"/>
    <property type="evidence" value="ECO:0007669"/>
    <property type="project" value="TreeGrafter"/>
</dbReference>
<evidence type="ECO:0000256" key="5">
    <source>
        <dbReference type="ARBA" id="ARBA00022741"/>
    </source>
</evidence>
<keyword evidence="12" id="KW-0175">Coiled coil</keyword>
<evidence type="ECO:0000256" key="11">
    <source>
        <dbReference type="PROSITE-ProRule" id="PRU10141"/>
    </source>
</evidence>
<feature type="compositionally biased region" description="Low complexity" evidence="13">
    <location>
        <begin position="27"/>
        <end position="42"/>
    </location>
</feature>
<dbReference type="EC" id="2.7.11.1" evidence="1"/>
<feature type="region of interest" description="Disordered" evidence="13">
    <location>
        <begin position="363"/>
        <end position="387"/>
    </location>
</feature>
<dbReference type="SMART" id="SM00220">
    <property type="entry name" value="S_TKc"/>
    <property type="match status" value="1"/>
</dbReference>
<evidence type="ECO:0000256" key="1">
    <source>
        <dbReference type="ARBA" id="ARBA00012513"/>
    </source>
</evidence>
<dbReference type="AlphaFoldDB" id="A0A9N8W8D7"/>
<dbReference type="GO" id="GO:0005524">
    <property type="term" value="F:ATP binding"/>
    <property type="evidence" value="ECO:0007669"/>
    <property type="project" value="UniProtKB-UniRule"/>
</dbReference>
<dbReference type="CDD" id="cd13996">
    <property type="entry name" value="STKc_EIF2AK"/>
    <property type="match status" value="1"/>
</dbReference>
<evidence type="ECO:0000256" key="12">
    <source>
        <dbReference type="SAM" id="Coils"/>
    </source>
</evidence>
<keyword evidence="6" id="KW-0418">Kinase</keyword>
<keyword evidence="2" id="KW-0723">Serine/threonine-protein kinase</keyword>
<reference evidence="15" key="1">
    <citation type="submission" date="2021-06" db="EMBL/GenBank/DDBJ databases">
        <authorList>
            <person name="Kallberg Y."/>
            <person name="Tangrot J."/>
            <person name="Rosling A."/>
        </authorList>
    </citation>
    <scope>NUCLEOTIDE SEQUENCE</scope>
    <source>
        <strain evidence="15">87-6 pot B 2015</strain>
    </source>
</reference>
<feature type="coiled-coil region" evidence="12">
    <location>
        <begin position="736"/>
        <end position="763"/>
    </location>
</feature>
<feature type="binding site" evidence="11">
    <location>
        <position position="304"/>
    </location>
    <ligand>
        <name>ATP</name>
        <dbReference type="ChEBI" id="CHEBI:30616"/>
    </ligand>
</feature>
<evidence type="ECO:0000256" key="9">
    <source>
        <dbReference type="ARBA" id="ARBA00037982"/>
    </source>
</evidence>
<accession>A0A9N8W8D7</accession>
<dbReference type="EMBL" id="CAJVPP010000362">
    <property type="protein sequence ID" value="CAG8474466.1"/>
    <property type="molecule type" value="Genomic_DNA"/>
</dbReference>
<evidence type="ECO:0000256" key="6">
    <source>
        <dbReference type="ARBA" id="ARBA00022777"/>
    </source>
</evidence>
<dbReference type="Pfam" id="PF00069">
    <property type="entry name" value="Pkinase"/>
    <property type="match status" value="3"/>
</dbReference>
<comment type="similarity">
    <text evidence="9">Belongs to the protein kinase superfamily. Ser/Thr protein kinase family. GCN2 subfamily.</text>
</comment>
<sequence length="767" mass="87420">MTANTRSINIKGVVSKKKRSESKFFASTPSSEDNSSTEDTTTLLTTQIKKPSRDKNVIDDLFTNEEELSSHTKGFPQTPGSLDTFASNNGALVFKDDNQHSIEAAMGSSIPFQVASHYTRDYESILESKRRQGRLLLVSLLENFCLLYDTNPERNHKTFYIICKTLSAMGIIEEEYIDEMSTVRSSYQRTFKALLVQALNSIKQEQLMKESHMIMDSNHEEGITNANKHSVTDFHEIHRFHENHSKHDPNSQMFKNISFQDILDLENSRYSNDFFELKLLGKGGFASVWQARNKLDGIEYAIKKVRLRGDRIPEEKEKIFREIKFLARLEHKNVVRYYGSWLEHINSKQRTVETELSSLHSWEHTSKSKDSNKSSTSGSSKIIEDGSQDDSDIFRMSFSDDEQKSEDFSGIDFVREDISAVGGFHSSNSVHEYSSSLDHSHGENFIAVCQDLGDNTQMDNNRDWMLFIQMQLCHSSLRDYLKRRDSNLLTTKKDPLNAIDRHASIELFRGIVHGVAYIHSQGLIHRDLKPGNIFMGIVLDNGSDQNSWIAADSSSFSVERLVPKIGDFGLVTAVDNGSPIDDVILSNMLKFRDGYRSPDNIQHGSASSSYNYKSRRTTGVGTITYASPEQLAKPASSYNEKVDIYSLGIIFFELHYPFSTRHERIQVLKNLRNGILPKGFVEKFPKEAAFILWMMAEDPDKRPNAKQILDFELLAGPIDGEHAEMQHRLVQSTQRLDVITKENEILKKKVAELEEKLEKCKCGVPYF</sequence>
<dbReference type="GO" id="GO:0005634">
    <property type="term" value="C:nucleus"/>
    <property type="evidence" value="ECO:0007669"/>
    <property type="project" value="TreeGrafter"/>
</dbReference>
<dbReference type="GO" id="GO:0017148">
    <property type="term" value="P:negative regulation of translation"/>
    <property type="evidence" value="ECO:0007669"/>
    <property type="project" value="UniProtKB-KW"/>
</dbReference>
<feature type="compositionally biased region" description="Basic and acidic residues" evidence="13">
    <location>
        <begin position="363"/>
        <end position="372"/>
    </location>
</feature>
<dbReference type="InterPro" id="IPR011009">
    <property type="entry name" value="Kinase-like_dom_sf"/>
</dbReference>
<dbReference type="Pfam" id="PF22949">
    <property type="entry name" value="HRI2_3H"/>
    <property type="match status" value="1"/>
</dbReference>
<dbReference type="PANTHER" id="PTHR11042:SF187">
    <property type="entry name" value="EUKARYOTIC TRANSLATION INITIATION FACTOR 2-ALPHA KINASE 2"/>
    <property type="match status" value="1"/>
</dbReference>
<evidence type="ECO:0000313" key="15">
    <source>
        <dbReference type="EMBL" id="CAG8474466.1"/>
    </source>
</evidence>
<keyword evidence="16" id="KW-1185">Reference proteome</keyword>
<dbReference type="SUPFAM" id="SSF56112">
    <property type="entry name" value="Protein kinase-like (PK-like)"/>
    <property type="match status" value="1"/>
</dbReference>
<evidence type="ECO:0000256" key="3">
    <source>
        <dbReference type="ARBA" id="ARBA00022553"/>
    </source>
</evidence>
<evidence type="ECO:0000256" key="2">
    <source>
        <dbReference type="ARBA" id="ARBA00022527"/>
    </source>
</evidence>
<dbReference type="Proteomes" id="UP000789375">
    <property type="component" value="Unassembled WGS sequence"/>
</dbReference>
<evidence type="ECO:0000259" key="14">
    <source>
        <dbReference type="PROSITE" id="PS50011"/>
    </source>
</evidence>
<evidence type="ECO:0000256" key="10">
    <source>
        <dbReference type="ARBA" id="ARBA00042914"/>
    </source>
</evidence>
<dbReference type="InterPro" id="IPR054521">
    <property type="entry name" value="HRI2_3H"/>
</dbReference>
<name>A0A9N8W8D7_FUNMO</name>
<keyword evidence="7 11" id="KW-0067">ATP-binding</keyword>
<dbReference type="PROSITE" id="PS00108">
    <property type="entry name" value="PROTEIN_KINASE_ST"/>
    <property type="match status" value="1"/>
</dbReference>
<dbReference type="GO" id="GO:0005737">
    <property type="term" value="C:cytoplasm"/>
    <property type="evidence" value="ECO:0007669"/>
    <property type="project" value="TreeGrafter"/>
</dbReference>
<comment type="caution">
    <text evidence="15">The sequence shown here is derived from an EMBL/GenBank/DDBJ whole genome shotgun (WGS) entry which is preliminary data.</text>
</comment>
<dbReference type="FunFam" id="1.10.510.10:FF:001167">
    <property type="entry name" value="Uncharacterized protein"/>
    <property type="match status" value="1"/>
</dbReference>
<keyword evidence="3" id="KW-0597">Phosphoprotein</keyword>
<feature type="region of interest" description="Disordered" evidence="13">
    <location>
        <begin position="1"/>
        <end position="42"/>
    </location>
</feature>
<dbReference type="Gene3D" id="1.10.510.10">
    <property type="entry name" value="Transferase(Phosphotransferase) domain 1"/>
    <property type="match status" value="1"/>
</dbReference>
<dbReference type="PROSITE" id="PS00107">
    <property type="entry name" value="PROTEIN_KINASE_ATP"/>
    <property type="match status" value="1"/>
</dbReference>
<protein>
    <recommendedName>
        <fullName evidence="1">non-specific serine/threonine protein kinase</fullName>
        <ecNumber evidence="1">2.7.11.1</ecNumber>
    </recommendedName>
    <alternativeName>
        <fullName evidence="10">Heme-regulated eukaryotic initiation factor eIF-2-alpha kinase</fullName>
    </alternativeName>
</protein>
<evidence type="ECO:0000256" key="7">
    <source>
        <dbReference type="ARBA" id="ARBA00022840"/>
    </source>
</evidence>
<dbReference type="InterPro" id="IPR000719">
    <property type="entry name" value="Prot_kinase_dom"/>
</dbReference>
<dbReference type="InterPro" id="IPR017441">
    <property type="entry name" value="Protein_kinase_ATP_BS"/>
</dbReference>
<gene>
    <name evidence="15" type="ORF">FMOSSE_LOCUS2683</name>
</gene>
<dbReference type="PANTHER" id="PTHR11042">
    <property type="entry name" value="EUKARYOTIC TRANSLATION INITIATION FACTOR 2-ALPHA KINASE EIF2-ALPHA KINASE -RELATED"/>
    <property type="match status" value="1"/>
</dbReference>
<organism evidence="15 16">
    <name type="scientific">Funneliformis mosseae</name>
    <name type="common">Endomycorrhizal fungus</name>
    <name type="synonym">Glomus mosseae</name>
    <dbReference type="NCBI Taxonomy" id="27381"/>
    <lineage>
        <taxon>Eukaryota</taxon>
        <taxon>Fungi</taxon>
        <taxon>Fungi incertae sedis</taxon>
        <taxon>Mucoromycota</taxon>
        <taxon>Glomeromycotina</taxon>
        <taxon>Glomeromycetes</taxon>
        <taxon>Glomerales</taxon>
        <taxon>Glomeraceae</taxon>
        <taxon>Funneliformis</taxon>
    </lineage>
</organism>
<feature type="domain" description="Protein kinase" evidence="14">
    <location>
        <begin position="274"/>
        <end position="714"/>
    </location>
</feature>
<keyword evidence="5 11" id="KW-0547">Nucleotide-binding</keyword>
<dbReference type="Gene3D" id="3.30.200.20">
    <property type="entry name" value="Phosphorylase Kinase, domain 1"/>
    <property type="match status" value="1"/>
</dbReference>
<proteinExistence type="inferred from homology"/>
<dbReference type="InterPro" id="IPR050339">
    <property type="entry name" value="CC_SR_Kinase"/>
</dbReference>
<dbReference type="PROSITE" id="PS50011">
    <property type="entry name" value="PROTEIN_KINASE_DOM"/>
    <property type="match status" value="1"/>
</dbReference>
<evidence type="ECO:0000256" key="4">
    <source>
        <dbReference type="ARBA" id="ARBA00022679"/>
    </source>
</evidence>
<evidence type="ECO:0000313" key="16">
    <source>
        <dbReference type="Proteomes" id="UP000789375"/>
    </source>
</evidence>
<keyword evidence="8" id="KW-0652">Protein synthesis inhibitor</keyword>